<name>A0A5J4VUX6_9EUKA</name>
<protein>
    <submittedName>
        <fullName evidence="2">Uncharacterized protein</fullName>
    </submittedName>
</protein>
<reference evidence="2 3" key="1">
    <citation type="submission" date="2019-03" db="EMBL/GenBank/DDBJ databases">
        <title>Single cell metagenomics reveals metabolic interactions within the superorganism composed of flagellate Streblomastix strix and complex community of Bacteroidetes bacteria on its surface.</title>
        <authorList>
            <person name="Treitli S.C."/>
            <person name="Kolisko M."/>
            <person name="Husnik F."/>
            <person name="Keeling P."/>
            <person name="Hampl V."/>
        </authorList>
    </citation>
    <scope>NUCLEOTIDE SEQUENCE [LARGE SCALE GENOMIC DNA]</scope>
    <source>
        <strain evidence="2">ST1C</strain>
    </source>
</reference>
<evidence type="ECO:0000313" key="3">
    <source>
        <dbReference type="Proteomes" id="UP000324800"/>
    </source>
</evidence>
<feature type="region of interest" description="Disordered" evidence="1">
    <location>
        <begin position="285"/>
        <end position="304"/>
    </location>
</feature>
<proteinExistence type="predicted"/>
<dbReference type="EMBL" id="SNRW01005010">
    <property type="protein sequence ID" value="KAA6385986.1"/>
    <property type="molecule type" value="Genomic_DNA"/>
</dbReference>
<accession>A0A5J4VUX6</accession>
<dbReference type="Proteomes" id="UP000324800">
    <property type="component" value="Unassembled WGS sequence"/>
</dbReference>
<comment type="caution">
    <text evidence="2">The sequence shown here is derived from an EMBL/GenBank/DDBJ whole genome shotgun (WGS) entry which is preliminary data.</text>
</comment>
<dbReference type="AlphaFoldDB" id="A0A5J4VUX6"/>
<organism evidence="2 3">
    <name type="scientific">Streblomastix strix</name>
    <dbReference type="NCBI Taxonomy" id="222440"/>
    <lineage>
        <taxon>Eukaryota</taxon>
        <taxon>Metamonada</taxon>
        <taxon>Preaxostyla</taxon>
        <taxon>Oxymonadida</taxon>
        <taxon>Streblomastigidae</taxon>
        <taxon>Streblomastix</taxon>
    </lineage>
</organism>
<gene>
    <name evidence="2" type="ORF">EZS28_018488</name>
</gene>
<sequence length="651" mass="73538">MALVFDPDQSQSQVTAGSQPDSIILRSSRHMATLERGSNFLADSARRNDPERLIIRTGQGHFDPESHQSSDADFWGFEPESDMQLWTACILAEAALMKAKRLQDGVAKSRSAPTTPHRDIGSTSEVDVSRPMIAVKRKRPDEAAFLDDSNISWQYSFNQERQRVDKFNSIEEQKIAQGVSTLLAGIVKQDSAKIDNVVFPVLEAQAALPEEKAGLSRRALESICPVTQRLAGIIHDIARKNTNKIVNKLTKVWEASLVSVSDSYKERQSRLRGLHQGLSTEDILSKTSKEKFKQKKNTKSVSSHNPTNYCQQFNWMIILIPEQGSLELASFTSPIITPQISIQISPKKHRTNTHQMEMNGHNLTNILTPEYSYQSYENVQSPQDLTLCNSIAHYTDLSLSNQVNQSSQSLPSLIYDPPTLLKIDLNNTRIINQVRIMDHRAKQIKLPQPGRTMSHLNKTGEELQKLKEWMSDPMNLVAASFISNKTPQQDQEKQKQIKESHIMSMQTLIGTERILQQTTHSPSPLYERNISPTLLYPHFYDLPVGGKLSHYVSEWQMIGADTLISRGIKPFWLYKECSEILTRGQMHSFIKQIKVKFGSFGGSDSKRVTGRYNRGGAAIRSKMDKPMLRDSEGKAMEIAKKTQIIPFKTSF</sequence>
<evidence type="ECO:0000256" key="1">
    <source>
        <dbReference type="SAM" id="MobiDB-lite"/>
    </source>
</evidence>
<evidence type="ECO:0000313" key="2">
    <source>
        <dbReference type="EMBL" id="KAA6385986.1"/>
    </source>
</evidence>